<keyword evidence="2 6" id="KW-0812">Transmembrane</keyword>
<dbReference type="CDD" id="cd17502">
    <property type="entry name" value="MFS_Azr1_MDR_like"/>
    <property type="match status" value="1"/>
</dbReference>
<feature type="transmembrane region" description="Helical" evidence="6">
    <location>
        <begin position="182"/>
        <end position="202"/>
    </location>
</feature>
<dbReference type="SUPFAM" id="SSF103473">
    <property type="entry name" value="MFS general substrate transporter"/>
    <property type="match status" value="2"/>
</dbReference>
<feature type="compositionally biased region" description="Basic and acidic residues" evidence="5">
    <location>
        <begin position="1"/>
        <end position="13"/>
    </location>
</feature>
<comment type="caution">
    <text evidence="8">The sequence shown here is derived from an EMBL/GenBank/DDBJ whole genome shotgun (WGS) entry which is preliminary data.</text>
</comment>
<dbReference type="InterPro" id="IPR020846">
    <property type="entry name" value="MFS_dom"/>
</dbReference>
<dbReference type="GeneID" id="77731367"/>
<feature type="transmembrane region" description="Helical" evidence="6">
    <location>
        <begin position="208"/>
        <end position="233"/>
    </location>
</feature>
<evidence type="ECO:0000313" key="9">
    <source>
        <dbReference type="Proteomes" id="UP001164286"/>
    </source>
</evidence>
<feature type="transmembrane region" description="Helical" evidence="6">
    <location>
        <begin position="585"/>
        <end position="602"/>
    </location>
</feature>
<feature type="transmembrane region" description="Helical" evidence="6">
    <location>
        <begin position="240"/>
        <end position="259"/>
    </location>
</feature>
<comment type="subcellular location">
    <subcellularLocation>
        <location evidence="1">Membrane</location>
        <topology evidence="1">Multi-pass membrane protein</topology>
    </subcellularLocation>
</comment>
<evidence type="ECO:0000313" key="8">
    <source>
        <dbReference type="EMBL" id="KAI9638403.1"/>
    </source>
</evidence>
<feature type="transmembrane region" description="Helical" evidence="6">
    <location>
        <begin position="312"/>
        <end position="331"/>
    </location>
</feature>
<dbReference type="InterPro" id="IPR011701">
    <property type="entry name" value="MFS"/>
</dbReference>
<keyword evidence="4 6" id="KW-0472">Membrane</keyword>
<dbReference type="RefSeq" id="XP_052948180.1">
    <property type="nucleotide sequence ID" value="XM_053092162.1"/>
</dbReference>
<proteinExistence type="predicted"/>
<accession>A0AA38HDM0</accession>
<dbReference type="AlphaFoldDB" id="A0AA38HDM0"/>
<feature type="transmembrane region" description="Helical" evidence="6">
    <location>
        <begin position="115"/>
        <end position="143"/>
    </location>
</feature>
<feature type="compositionally biased region" description="Basic and acidic residues" evidence="5">
    <location>
        <begin position="89"/>
        <end position="98"/>
    </location>
</feature>
<evidence type="ECO:0000256" key="2">
    <source>
        <dbReference type="ARBA" id="ARBA00022692"/>
    </source>
</evidence>
<feature type="transmembrane region" description="Helical" evidence="6">
    <location>
        <begin position="422"/>
        <end position="439"/>
    </location>
</feature>
<dbReference type="PANTHER" id="PTHR23501">
    <property type="entry name" value="MAJOR FACILITATOR SUPERFAMILY"/>
    <property type="match status" value="1"/>
</dbReference>
<keyword evidence="9" id="KW-1185">Reference proteome</keyword>
<dbReference type="InterPro" id="IPR036259">
    <property type="entry name" value="MFS_trans_sf"/>
</dbReference>
<evidence type="ECO:0000256" key="4">
    <source>
        <dbReference type="ARBA" id="ARBA00023136"/>
    </source>
</evidence>
<feature type="transmembrane region" description="Helical" evidence="6">
    <location>
        <begin position="512"/>
        <end position="534"/>
    </location>
</feature>
<dbReference type="Gene3D" id="1.20.1250.20">
    <property type="entry name" value="MFS general substrate transporter like domains"/>
    <property type="match status" value="1"/>
</dbReference>
<dbReference type="PROSITE" id="PS50850">
    <property type="entry name" value="MFS"/>
    <property type="match status" value="1"/>
</dbReference>
<evidence type="ECO:0000259" key="7">
    <source>
        <dbReference type="PROSITE" id="PS50850"/>
    </source>
</evidence>
<sequence length="618" mass="66382">MATHHDGLHKLEGQVESALAGEAVQNGYGEQTANPTSNTLSPHLSSGKESAGTTVAGSRDPTIKHTDSASTHSNRTGHDDHALSSNEKALSDGGKESPADAPEEEDTGLLHGLKLYLVFVALMLSVFMFALDQSIVATAIPVIVSDFKAFDSVSWIITAYFLTQCGLILLVGQLLSTTKAKWVLLASVFFFELGSVLCAVAVNMEMLIFARAVQGIGSAGMFVALLAVIVTITTLKQRPAFMAMFGFVFVISSVVGPLLGGVFTERVTWRLCFWINLPLGAVAAAAVIFLLPARDSVRHGDQKAGWAGFKQLDFIGAILSLAFITCLLLALQWGGNNYAWSSWRIILLFVLGFVLCGAFFAWQWKLDERALMPLSLLKNRTQLASMGAMFMLMMGMLGGTYQLPLFYQATRGRTPEQSGIDIIPFMLAVCIGIFVSGGFSAKTGRYWPWVVIGPPISVVGFGLLYTVDQYTSNAKLIGFQILAGFGIGAAFQMPLIAIQVEYHDRAFLIPQANGVVSFFQLTGAALGVGVVNTVQSVFLNRELLARAASVPFDLIRQSPTAIYTLAPELQQGAIDAYTKAITESFIPIIAGVSLAWIFGLFIKNESTLGKTVDGGIAA</sequence>
<feature type="transmembrane region" description="Helical" evidence="6">
    <location>
        <begin position="477"/>
        <end position="500"/>
    </location>
</feature>
<dbReference type="GO" id="GO:0022857">
    <property type="term" value="F:transmembrane transporter activity"/>
    <property type="evidence" value="ECO:0007669"/>
    <property type="project" value="InterPro"/>
</dbReference>
<organism evidence="8 9">
    <name type="scientific">Dioszegia hungarica</name>
    <dbReference type="NCBI Taxonomy" id="4972"/>
    <lineage>
        <taxon>Eukaryota</taxon>
        <taxon>Fungi</taxon>
        <taxon>Dikarya</taxon>
        <taxon>Basidiomycota</taxon>
        <taxon>Agaricomycotina</taxon>
        <taxon>Tremellomycetes</taxon>
        <taxon>Tremellales</taxon>
        <taxon>Bulleribasidiaceae</taxon>
        <taxon>Dioszegia</taxon>
    </lineage>
</organism>
<feature type="transmembrane region" description="Helical" evidence="6">
    <location>
        <begin position="383"/>
        <end position="402"/>
    </location>
</feature>
<dbReference type="PANTHER" id="PTHR23501:SF198">
    <property type="entry name" value="AZOLE RESISTANCE PROTEIN 1-RELATED"/>
    <property type="match status" value="1"/>
</dbReference>
<dbReference type="PRINTS" id="PR01036">
    <property type="entry name" value="TCRTETB"/>
</dbReference>
<dbReference type="Pfam" id="PF07690">
    <property type="entry name" value="MFS_1"/>
    <property type="match status" value="1"/>
</dbReference>
<feature type="region of interest" description="Disordered" evidence="5">
    <location>
        <begin position="1"/>
        <end position="105"/>
    </location>
</feature>
<gene>
    <name evidence="8" type="ORF">MKK02DRAFT_42793</name>
</gene>
<feature type="transmembrane region" description="Helical" evidence="6">
    <location>
        <begin position="343"/>
        <end position="362"/>
    </location>
</feature>
<feature type="compositionally biased region" description="Polar residues" evidence="5">
    <location>
        <begin position="28"/>
        <end position="56"/>
    </location>
</feature>
<feature type="transmembrane region" description="Helical" evidence="6">
    <location>
        <begin position="446"/>
        <end position="465"/>
    </location>
</feature>
<keyword evidence="3 6" id="KW-1133">Transmembrane helix</keyword>
<dbReference type="GO" id="GO:0005886">
    <property type="term" value="C:plasma membrane"/>
    <property type="evidence" value="ECO:0007669"/>
    <property type="project" value="TreeGrafter"/>
</dbReference>
<evidence type="ECO:0000256" key="6">
    <source>
        <dbReference type="SAM" id="Phobius"/>
    </source>
</evidence>
<evidence type="ECO:0000256" key="5">
    <source>
        <dbReference type="SAM" id="MobiDB-lite"/>
    </source>
</evidence>
<feature type="domain" description="Major facilitator superfamily (MFS) profile" evidence="7">
    <location>
        <begin position="118"/>
        <end position="607"/>
    </location>
</feature>
<evidence type="ECO:0000256" key="1">
    <source>
        <dbReference type="ARBA" id="ARBA00004141"/>
    </source>
</evidence>
<feature type="transmembrane region" description="Helical" evidence="6">
    <location>
        <begin position="271"/>
        <end position="291"/>
    </location>
</feature>
<protein>
    <submittedName>
        <fullName evidence="8">Transporter</fullName>
    </submittedName>
</protein>
<dbReference type="Gene3D" id="1.20.1720.10">
    <property type="entry name" value="Multidrug resistance protein D"/>
    <property type="match status" value="1"/>
</dbReference>
<name>A0AA38HDM0_9TREE</name>
<feature type="transmembrane region" description="Helical" evidence="6">
    <location>
        <begin position="155"/>
        <end position="175"/>
    </location>
</feature>
<dbReference type="Proteomes" id="UP001164286">
    <property type="component" value="Unassembled WGS sequence"/>
</dbReference>
<dbReference type="EMBL" id="JAKWFO010000003">
    <property type="protein sequence ID" value="KAI9638403.1"/>
    <property type="molecule type" value="Genomic_DNA"/>
</dbReference>
<evidence type="ECO:0000256" key="3">
    <source>
        <dbReference type="ARBA" id="ARBA00022989"/>
    </source>
</evidence>
<reference evidence="8" key="1">
    <citation type="journal article" date="2022" name="G3 (Bethesda)">
        <title>High quality genome of the basidiomycete yeast Dioszegia hungarica PDD-24b-2 isolated from cloud water.</title>
        <authorList>
            <person name="Jarrige D."/>
            <person name="Haridas S."/>
            <person name="Bleykasten-Grosshans C."/>
            <person name="Joly M."/>
            <person name="Nadalig T."/>
            <person name="Sancelme M."/>
            <person name="Vuilleumier S."/>
            <person name="Grigoriev I.V."/>
            <person name="Amato P."/>
            <person name="Bringel F."/>
        </authorList>
    </citation>
    <scope>NUCLEOTIDE SEQUENCE</scope>
    <source>
        <strain evidence="8">PDD-24b-2</strain>
    </source>
</reference>